<feature type="compositionally biased region" description="Acidic residues" evidence="6">
    <location>
        <begin position="191"/>
        <end position="200"/>
    </location>
</feature>
<feature type="compositionally biased region" description="Basic and acidic residues" evidence="6">
    <location>
        <begin position="201"/>
        <end position="210"/>
    </location>
</feature>
<dbReference type="GO" id="GO:0009898">
    <property type="term" value="C:cytoplasmic side of plasma membrane"/>
    <property type="evidence" value="ECO:0007669"/>
    <property type="project" value="TreeGrafter"/>
</dbReference>
<evidence type="ECO:0000256" key="5">
    <source>
        <dbReference type="ARBA" id="ARBA00042586"/>
    </source>
</evidence>
<evidence type="ECO:0000313" key="7">
    <source>
        <dbReference type="EMBL" id="OAQ27506.1"/>
    </source>
</evidence>
<dbReference type="InterPro" id="IPR005024">
    <property type="entry name" value="Snf7_fam"/>
</dbReference>
<organism evidence="7 8">
    <name type="scientific">Linnemannia elongata AG-77</name>
    <dbReference type="NCBI Taxonomy" id="1314771"/>
    <lineage>
        <taxon>Eukaryota</taxon>
        <taxon>Fungi</taxon>
        <taxon>Fungi incertae sedis</taxon>
        <taxon>Mucoromycota</taxon>
        <taxon>Mortierellomycotina</taxon>
        <taxon>Mortierellomycetes</taxon>
        <taxon>Mortierellales</taxon>
        <taxon>Mortierellaceae</taxon>
        <taxon>Linnemannia</taxon>
    </lineage>
</organism>
<reference evidence="7 8" key="1">
    <citation type="submission" date="2016-05" db="EMBL/GenBank/DDBJ databases">
        <title>Genome sequencing reveals origins of a unique bacterial endosymbiosis in the earliest lineages of terrestrial Fungi.</title>
        <authorList>
            <consortium name="DOE Joint Genome Institute"/>
            <person name="Uehling J."/>
            <person name="Gryganskyi A."/>
            <person name="Hameed K."/>
            <person name="Tschaplinski T."/>
            <person name="Misztal P."/>
            <person name="Wu S."/>
            <person name="Desiro A."/>
            <person name="Vande Pol N."/>
            <person name="Du Z.-Y."/>
            <person name="Zienkiewicz A."/>
            <person name="Zienkiewicz K."/>
            <person name="Morin E."/>
            <person name="Tisserant E."/>
            <person name="Splivallo R."/>
            <person name="Hainaut M."/>
            <person name="Henrissat B."/>
            <person name="Ohm R."/>
            <person name="Kuo A."/>
            <person name="Yan J."/>
            <person name="Lipzen A."/>
            <person name="Nolan M."/>
            <person name="Labutti K."/>
            <person name="Barry K."/>
            <person name="Goldstein A."/>
            <person name="Labbe J."/>
            <person name="Schadt C."/>
            <person name="Tuskan G."/>
            <person name="Grigoriev I."/>
            <person name="Martin F."/>
            <person name="Vilgalys R."/>
            <person name="Bonito G."/>
        </authorList>
    </citation>
    <scope>NUCLEOTIDE SEQUENCE [LARGE SCALE GENOMIC DNA]</scope>
    <source>
        <strain evidence="7 8">AG-77</strain>
    </source>
</reference>
<dbReference type="Pfam" id="PF03357">
    <property type="entry name" value="Snf7"/>
    <property type="match status" value="1"/>
</dbReference>
<dbReference type="EMBL" id="KV442056">
    <property type="protein sequence ID" value="OAQ27506.1"/>
    <property type="molecule type" value="Genomic_DNA"/>
</dbReference>
<comment type="similarity">
    <text evidence="2">Belongs to the SNF7 family.</text>
</comment>
<evidence type="ECO:0000256" key="4">
    <source>
        <dbReference type="ARBA" id="ARBA00040017"/>
    </source>
</evidence>
<dbReference type="OrthoDB" id="5592979at2759"/>
<evidence type="ECO:0000256" key="3">
    <source>
        <dbReference type="ARBA" id="ARBA00022753"/>
    </source>
</evidence>
<accession>A0A197JST2</accession>
<gene>
    <name evidence="7" type="ORF">K457DRAFT_139438</name>
</gene>
<dbReference type="PANTHER" id="PTHR22761:SF10">
    <property type="entry name" value="GH13992P"/>
    <property type="match status" value="1"/>
</dbReference>
<dbReference type="GO" id="GO:0000815">
    <property type="term" value="C:ESCRT III complex"/>
    <property type="evidence" value="ECO:0007669"/>
    <property type="project" value="TreeGrafter"/>
</dbReference>
<feature type="region of interest" description="Disordered" evidence="6">
    <location>
        <begin position="162"/>
        <end position="210"/>
    </location>
</feature>
<evidence type="ECO:0000256" key="2">
    <source>
        <dbReference type="ARBA" id="ARBA00006190"/>
    </source>
</evidence>
<sequence length="210" mass="23903">MNLFFNRKPKVTPKDSIVELRNTLQMLEKRETFLQTKIDNELKIAKANATKNRRAALMALKRKKQFEGQIEKISGSRLTIETQVMAIENANVNLETMKAMRAGAEAMKGIHGAMDIAKVDQTMEEIRDQMELANEISDVISQPVGFGVEMDDDELAAELDELEQEELDKKLMETERPPQMGLPSVPNHEPAEEEDEEEAELRELRESMAM</sequence>
<dbReference type="STRING" id="1314771.A0A197JST2"/>
<keyword evidence="8" id="KW-1185">Reference proteome</keyword>
<dbReference type="GO" id="GO:0006900">
    <property type="term" value="P:vesicle budding from membrane"/>
    <property type="evidence" value="ECO:0007669"/>
    <property type="project" value="TreeGrafter"/>
</dbReference>
<proteinExistence type="inferred from homology"/>
<name>A0A197JST2_9FUNG</name>
<dbReference type="Proteomes" id="UP000078512">
    <property type="component" value="Unassembled WGS sequence"/>
</dbReference>
<dbReference type="GO" id="GO:0032511">
    <property type="term" value="P:late endosome to vacuole transport via multivesicular body sorting pathway"/>
    <property type="evidence" value="ECO:0007669"/>
    <property type="project" value="TreeGrafter"/>
</dbReference>
<evidence type="ECO:0000313" key="8">
    <source>
        <dbReference type="Proteomes" id="UP000078512"/>
    </source>
</evidence>
<dbReference type="Gene3D" id="1.10.287.1060">
    <property type="entry name" value="ESAT-6-like"/>
    <property type="match status" value="1"/>
</dbReference>
<dbReference type="AlphaFoldDB" id="A0A197JST2"/>
<dbReference type="PANTHER" id="PTHR22761">
    <property type="entry name" value="CHARGED MULTIVESICULAR BODY PROTEIN"/>
    <property type="match status" value="1"/>
</dbReference>
<evidence type="ECO:0000256" key="1">
    <source>
        <dbReference type="ARBA" id="ARBA00004177"/>
    </source>
</evidence>
<keyword evidence="3" id="KW-0967">Endosome</keyword>
<comment type="subcellular location">
    <subcellularLocation>
        <location evidence="1">Endosome</location>
    </subcellularLocation>
</comment>
<protein>
    <recommendedName>
        <fullName evidence="4">Vacuolar-sorting protein SNF7</fullName>
    </recommendedName>
    <alternativeName>
        <fullName evidence="5">Vacuolar protein-sorting-associated protein 32</fullName>
    </alternativeName>
</protein>
<dbReference type="Gene3D" id="6.10.250.1710">
    <property type="match status" value="1"/>
</dbReference>
<evidence type="ECO:0000256" key="6">
    <source>
        <dbReference type="SAM" id="MobiDB-lite"/>
    </source>
</evidence>
<dbReference type="GO" id="GO:0005771">
    <property type="term" value="C:multivesicular body"/>
    <property type="evidence" value="ECO:0007669"/>
    <property type="project" value="TreeGrafter"/>
</dbReference>
<feature type="compositionally biased region" description="Basic and acidic residues" evidence="6">
    <location>
        <begin position="167"/>
        <end position="176"/>
    </location>
</feature>